<dbReference type="GO" id="GO:0008233">
    <property type="term" value="F:peptidase activity"/>
    <property type="evidence" value="ECO:0007669"/>
    <property type="project" value="UniProtKB-KW"/>
</dbReference>
<protein>
    <submittedName>
        <fullName evidence="5">HK97 family phage prohead protease</fullName>
    </submittedName>
</protein>
<gene>
    <name evidence="5" type="ORF">ABGF40_06190</name>
</gene>
<accession>A0ABW9F8G3</accession>
<keyword evidence="6" id="KW-1185">Reference proteome</keyword>
<dbReference type="NCBIfam" id="TIGR01543">
    <property type="entry name" value="proheadase_HK97"/>
    <property type="match status" value="1"/>
</dbReference>
<evidence type="ECO:0000313" key="6">
    <source>
        <dbReference type="Proteomes" id="UP001629536"/>
    </source>
</evidence>
<evidence type="ECO:0000256" key="3">
    <source>
        <dbReference type="ARBA" id="ARBA00022801"/>
    </source>
</evidence>
<keyword evidence="1" id="KW-1188">Viral release from host cell</keyword>
<comment type="caution">
    <text evidence="5">The sequence shown here is derived from an EMBL/GenBank/DDBJ whole genome shotgun (WGS) entry which is preliminary data.</text>
</comment>
<dbReference type="Pfam" id="PF04586">
    <property type="entry name" value="Peptidase_S78"/>
    <property type="match status" value="1"/>
</dbReference>
<organism evidence="5 6">
    <name type="scientific">Helcococcus bovis</name>
    <dbReference type="NCBI Taxonomy" id="3153252"/>
    <lineage>
        <taxon>Bacteria</taxon>
        <taxon>Bacillati</taxon>
        <taxon>Bacillota</taxon>
        <taxon>Tissierellia</taxon>
        <taxon>Tissierellales</taxon>
        <taxon>Peptoniphilaceae</taxon>
        <taxon>Helcococcus</taxon>
    </lineage>
</organism>
<evidence type="ECO:0000256" key="1">
    <source>
        <dbReference type="ARBA" id="ARBA00022612"/>
    </source>
</evidence>
<dbReference type="Proteomes" id="UP001629536">
    <property type="component" value="Unassembled WGS sequence"/>
</dbReference>
<keyword evidence="2 5" id="KW-0645">Protease</keyword>
<keyword evidence="3" id="KW-0378">Hydrolase</keyword>
<feature type="domain" description="Prohead serine protease" evidence="4">
    <location>
        <begin position="11"/>
        <end position="173"/>
    </location>
</feature>
<dbReference type="InterPro" id="IPR006433">
    <property type="entry name" value="Prohead_protease"/>
</dbReference>
<dbReference type="RefSeq" id="WP_408126756.1">
    <property type="nucleotide sequence ID" value="NZ_JBFNFH010000014.1"/>
</dbReference>
<evidence type="ECO:0000313" key="5">
    <source>
        <dbReference type="EMBL" id="MFM1525263.1"/>
    </source>
</evidence>
<sequence>MDREYRSMSSKLEIRADTDEDLVIEGYFALFDDETELWNGYFEKINRSAFDKTLKGEPDIRALFDHDTAKILGRTKNNTLVLRVDKKGLFGRIKINRNDTEAMNLYERVKRGDIDQCSFGFSILDQDVREGNNGSYHVEIRDLELFEVSVVTFPAYSNTSVSARKKDFENQKKNNHEAWKKRMKEKLKQC</sequence>
<proteinExistence type="predicted"/>
<evidence type="ECO:0000256" key="2">
    <source>
        <dbReference type="ARBA" id="ARBA00022670"/>
    </source>
</evidence>
<name>A0ABW9F8G3_9FIRM</name>
<evidence type="ECO:0000259" key="4">
    <source>
        <dbReference type="Pfam" id="PF04586"/>
    </source>
</evidence>
<dbReference type="GO" id="GO:0006508">
    <property type="term" value="P:proteolysis"/>
    <property type="evidence" value="ECO:0007669"/>
    <property type="project" value="UniProtKB-KW"/>
</dbReference>
<dbReference type="InterPro" id="IPR054613">
    <property type="entry name" value="Peptidase_S78_dom"/>
</dbReference>
<reference evidence="5 6" key="1">
    <citation type="journal article" date="2024" name="Front. Microbiol.">
        <title>Pangenomic and biochemical analyses of Helcococcus ovis reveal widespread tetracycline resistance and a novel bacterial species, Helcococcus bovis.</title>
        <authorList>
            <person name="Cunha F."/>
            <person name="Zhai Y."/>
            <person name="Casaro S."/>
            <person name="Jones K.L."/>
            <person name="Hernandez M."/>
            <person name="Bisinotto R.S."/>
            <person name="Kariyawasam S."/>
            <person name="Brown M.B."/>
            <person name="Phillips A."/>
            <person name="Jeong K.C."/>
            <person name="Galvao K.N."/>
        </authorList>
    </citation>
    <scope>NUCLEOTIDE SEQUENCE [LARGE SCALE GENOMIC DNA]</scope>
    <source>
        <strain evidence="5 6">KG197</strain>
    </source>
</reference>
<dbReference type="EMBL" id="JBFNFH010000014">
    <property type="protein sequence ID" value="MFM1525263.1"/>
    <property type="molecule type" value="Genomic_DNA"/>
</dbReference>